<reference evidence="1" key="1">
    <citation type="submission" date="2022-07" db="EMBL/GenBank/DDBJ databases">
        <title>Taxonomy of Aspergillus series Nigri: significant species reduction supported by multi-species coalescent approaches.</title>
        <authorList>
            <person name="Bian C."/>
            <person name="Kusuya Y."/>
            <person name="Sklenar F."/>
            <person name="D'hooge E."/>
            <person name="Yaguchi T."/>
            <person name="Takahashi H."/>
            <person name="Hubka V."/>
        </authorList>
    </citation>
    <scope>NUCLEOTIDE SEQUENCE</scope>
    <source>
        <strain evidence="1">IFM 63604</strain>
    </source>
</reference>
<protein>
    <submittedName>
        <fullName evidence="1">Uncharacterized protein</fullName>
    </submittedName>
</protein>
<accession>A0A9W6EFH5</accession>
<organism evidence="1 2">
    <name type="scientific">Aspergillus niger</name>
    <dbReference type="NCBI Taxonomy" id="5061"/>
    <lineage>
        <taxon>Eukaryota</taxon>
        <taxon>Fungi</taxon>
        <taxon>Dikarya</taxon>
        <taxon>Ascomycota</taxon>
        <taxon>Pezizomycotina</taxon>
        <taxon>Eurotiomycetes</taxon>
        <taxon>Eurotiomycetidae</taxon>
        <taxon>Eurotiales</taxon>
        <taxon>Aspergillaceae</taxon>
        <taxon>Aspergillus</taxon>
        <taxon>Aspergillus subgen. Circumdati</taxon>
    </lineage>
</organism>
<feature type="non-terminal residue" evidence="1">
    <location>
        <position position="56"/>
    </location>
</feature>
<gene>
    <name evidence="1" type="ORF">AnigIFM63604_007318</name>
</gene>
<name>A0A9W6EFH5_ASPNG</name>
<proteinExistence type="predicted"/>
<comment type="caution">
    <text evidence="1">The sequence shown here is derived from an EMBL/GenBank/DDBJ whole genome shotgun (WGS) entry which is preliminary data.</text>
</comment>
<sequence>LPEDSRRRLRAISDDTIDAGDIFRNLRYIKLEKPEEVKEIKHWESKASTRGQQDLK</sequence>
<dbReference type="AlphaFoldDB" id="A0A9W6EFH5"/>
<evidence type="ECO:0000313" key="2">
    <source>
        <dbReference type="Proteomes" id="UP001144191"/>
    </source>
</evidence>
<dbReference type="EMBL" id="BRPB01000448">
    <property type="protein sequence ID" value="GLA56288.1"/>
    <property type="molecule type" value="Genomic_DNA"/>
</dbReference>
<feature type="non-terminal residue" evidence="1">
    <location>
        <position position="1"/>
    </location>
</feature>
<dbReference type="Proteomes" id="UP001144191">
    <property type="component" value="Unassembled WGS sequence"/>
</dbReference>
<evidence type="ECO:0000313" key="1">
    <source>
        <dbReference type="EMBL" id="GLA56288.1"/>
    </source>
</evidence>